<gene>
    <name evidence="2" type="ORF">NPIL_680521</name>
</gene>
<dbReference type="AlphaFoldDB" id="A0A8X6NML3"/>
<keyword evidence="3" id="KW-1185">Reference proteome</keyword>
<organism evidence="2 3">
    <name type="scientific">Nephila pilipes</name>
    <name type="common">Giant wood spider</name>
    <name type="synonym">Nephila maculata</name>
    <dbReference type="NCBI Taxonomy" id="299642"/>
    <lineage>
        <taxon>Eukaryota</taxon>
        <taxon>Metazoa</taxon>
        <taxon>Ecdysozoa</taxon>
        <taxon>Arthropoda</taxon>
        <taxon>Chelicerata</taxon>
        <taxon>Arachnida</taxon>
        <taxon>Araneae</taxon>
        <taxon>Araneomorphae</taxon>
        <taxon>Entelegynae</taxon>
        <taxon>Araneoidea</taxon>
        <taxon>Nephilidae</taxon>
        <taxon>Nephila</taxon>
    </lineage>
</organism>
<evidence type="ECO:0000256" key="1">
    <source>
        <dbReference type="SAM" id="MobiDB-lite"/>
    </source>
</evidence>
<feature type="region of interest" description="Disordered" evidence="1">
    <location>
        <begin position="1"/>
        <end position="28"/>
    </location>
</feature>
<feature type="compositionally biased region" description="Polar residues" evidence="1">
    <location>
        <begin position="1"/>
        <end position="16"/>
    </location>
</feature>
<evidence type="ECO:0000313" key="2">
    <source>
        <dbReference type="EMBL" id="GFT21092.1"/>
    </source>
</evidence>
<sequence>MQFQKPLSKPKSNISDSAHDLSKSPSLSLPRGYLVRNIKLLLAQSTLRGPRGAHHLGLGAQGTAKLPDRGRGVSCIGCYRSPRVCKSVGSI</sequence>
<reference evidence="2" key="1">
    <citation type="submission" date="2020-08" db="EMBL/GenBank/DDBJ databases">
        <title>Multicomponent nature underlies the extraordinary mechanical properties of spider dragline silk.</title>
        <authorList>
            <person name="Kono N."/>
            <person name="Nakamura H."/>
            <person name="Mori M."/>
            <person name="Yoshida Y."/>
            <person name="Ohtoshi R."/>
            <person name="Malay A.D."/>
            <person name="Moran D.A.P."/>
            <person name="Tomita M."/>
            <person name="Numata K."/>
            <person name="Arakawa K."/>
        </authorList>
    </citation>
    <scope>NUCLEOTIDE SEQUENCE</scope>
</reference>
<protein>
    <submittedName>
        <fullName evidence="2">Uncharacterized protein</fullName>
    </submittedName>
</protein>
<proteinExistence type="predicted"/>
<dbReference type="Proteomes" id="UP000887013">
    <property type="component" value="Unassembled WGS sequence"/>
</dbReference>
<evidence type="ECO:0000313" key="3">
    <source>
        <dbReference type="Proteomes" id="UP000887013"/>
    </source>
</evidence>
<dbReference type="EMBL" id="BMAW01105812">
    <property type="protein sequence ID" value="GFT21092.1"/>
    <property type="molecule type" value="Genomic_DNA"/>
</dbReference>
<comment type="caution">
    <text evidence="2">The sequence shown here is derived from an EMBL/GenBank/DDBJ whole genome shotgun (WGS) entry which is preliminary data.</text>
</comment>
<name>A0A8X6NML3_NEPPI</name>
<accession>A0A8X6NML3</accession>